<keyword evidence="1" id="KW-0472">Membrane</keyword>
<feature type="transmembrane region" description="Helical" evidence="1">
    <location>
        <begin position="12"/>
        <end position="32"/>
    </location>
</feature>
<dbReference type="RefSeq" id="WP_026660713.1">
    <property type="nucleotide sequence ID" value="NC_022538.1"/>
</dbReference>
<accession>U4KQH0</accession>
<dbReference type="OrthoDB" id="411216at2"/>
<sequence length="209" mass="23752">MKNKIILKKLVYIISLSAIAIIVSLIEIPIPLAEGFKLDFSEVAILIAYLVLGFRGASTVILIRTLVRRLFRGFDPMGLFGESLAFFSSYIMLFTYMMIKKVFRDKQQPLILDMPIEIEKISLKKWILVPIIFSLSLGISFTVLHLSITPYVIGMITMNKPLIPYDNFSSYIVKAFIFSFSYIPLNFVKGAASGIVFLLLKPRIEQIEL</sequence>
<feature type="transmembrane region" description="Helical" evidence="1">
    <location>
        <begin position="175"/>
        <end position="200"/>
    </location>
</feature>
<dbReference type="Pfam" id="PF12822">
    <property type="entry name" value="ECF_trnsprt"/>
    <property type="match status" value="1"/>
</dbReference>
<feature type="transmembrane region" description="Helical" evidence="1">
    <location>
        <begin position="44"/>
        <end position="67"/>
    </location>
</feature>
<reference evidence="2 3" key="1">
    <citation type="journal article" date="2013" name="J. Mol. Microbiol. Biotechnol.">
        <title>Analysis of the Complete Genomes of Acholeplasma brassicae , A. palmae and A. laidlawii and Their Comparison to the Obligate Parasites from ' Candidatus Phytoplasma'.</title>
        <authorList>
            <person name="Kube M."/>
            <person name="Siewert C."/>
            <person name="Migdoll A.M."/>
            <person name="Duduk B."/>
            <person name="Holz S."/>
            <person name="Rabus R."/>
            <person name="Seemuller E."/>
            <person name="Mitrovic J."/>
            <person name="Muller I."/>
            <person name="Buttner C."/>
            <person name="Reinhardt R."/>
        </authorList>
    </citation>
    <scope>NUCLEOTIDE SEQUENCE [LARGE SCALE GENOMIC DNA]</scope>
    <source>
        <strain evidence="2 3">J233</strain>
    </source>
</reference>
<gene>
    <name evidence="2" type="ORF">BN85410030</name>
</gene>
<evidence type="ECO:0000313" key="2">
    <source>
        <dbReference type="EMBL" id="CCV64580.1"/>
    </source>
</evidence>
<dbReference type="KEGG" id="apal:BN85410030"/>
<dbReference type="Gene3D" id="1.10.1760.20">
    <property type="match status" value="1"/>
</dbReference>
<feature type="transmembrane region" description="Helical" evidence="1">
    <location>
        <begin position="79"/>
        <end position="99"/>
    </location>
</feature>
<dbReference type="STRING" id="1318466.BN85410030"/>
<evidence type="ECO:0000313" key="3">
    <source>
        <dbReference type="Proteomes" id="UP000032740"/>
    </source>
</evidence>
<dbReference type="GO" id="GO:0022857">
    <property type="term" value="F:transmembrane transporter activity"/>
    <property type="evidence" value="ECO:0007669"/>
    <property type="project" value="InterPro"/>
</dbReference>
<dbReference type="AlphaFoldDB" id="U4KQH0"/>
<dbReference type="HOGENOM" id="CLU_1313194_0_0_14"/>
<proteinExistence type="predicted"/>
<dbReference type="EMBL" id="FO681347">
    <property type="protein sequence ID" value="CCV64580.1"/>
    <property type="molecule type" value="Genomic_DNA"/>
</dbReference>
<name>U4KQH0_ALTPJ</name>
<evidence type="ECO:0000256" key="1">
    <source>
        <dbReference type="SAM" id="Phobius"/>
    </source>
</evidence>
<dbReference type="Proteomes" id="UP000032740">
    <property type="component" value="Chromosome"/>
</dbReference>
<protein>
    <submittedName>
        <fullName evidence="2">Predicted heptaprenyl diphosphate synthase component I</fullName>
    </submittedName>
</protein>
<keyword evidence="1" id="KW-1133">Transmembrane helix</keyword>
<dbReference type="InterPro" id="IPR024529">
    <property type="entry name" value="ECF_trnsprt_substrate-spec"/>
</dbReference>
<organism evidence="2 3">
    <name type="scientific">Alteracholeplasma palmae (strain ATCC 49389 / J233)</name>
    <name type="common">Acholeplasma palmae</name>
    <dbReference type="NCBI Taxonomy" id="1318466"/>
    <lineage>
        <taxon>Bacteria</taxon>
        <taxon>Bacillati</taxon>
        <taxon>Mycoplasmatota</taxon>
        <taxon>Mollicutes</taxon>
        <taxon>Acholeplasmatales</taxon>
        <taxon>Acholeplasmataceae</taxon>
        <taxon>Acholeplasma</taxon>
    </lineage>
</organism>
<feature type="transmembrane region" description="Helical" evidence="1">
    <location>
        <begin position="127"/>
        <end position="154"/>
    </location>
</feature>
<keyword evidence="1" id="KW-0812">Transmembrane</keyword>
<keyword evidence="3" id="KW-1185">Reference proteome</keyword>